<feature type="transmembrane region" description="Helical" evidence="1">
    <location>
        <begin position="32"/>
        <end position="51"/>
    </location>
</feature>
<dbReference type="AlphaFoldDB" id="L8P3D2"/>
<protein>
    <submittedName>
        <fullName evidence="2">Putative UDP-N-acetylmuramate:L-alanyl-gamma-D-glutamyl-meso-diaminopimelate ligase</fullName>
    </submittedName>
</protein>
<gene>
    <name evidence="2" type="ORF">STVIR_8469</name>
</gene>
<dbReference type="PATRIC" id="fig|1160705.3.peg.8368"/>
<dbReference type="EMBL" id="AMLP01000272">
    <property type="protein sequence ID" value="ELS50633.1"/>
    <property type="molecule type" value="Genomic_DNA"/>
</dbReference>
<evidence type="ECO:0000256" key="1">
    <source>
        <dbReference type="SAM" id="Phobius"/>
    </source>
</evidence>
<evidence type="ECO:0000313" key="3">
    <source>
        <dbReference type="Proteomes" id="UP000011205"/>
    </source>
</evidence>
<evidence type="ECO:0000313" key="2">
    <source>
        <dbReference type="EMBL" id="ELS50633.1"/>
    </source>
</evidence>
<keyword evidence="1" id="KW-0812">Transmembrane</keyword>
<proteinExistence type="predicted"/>
<dbReference type="RefSeq" id="WP_004003931.1">
    <property type="nucleotide sequence ID" value="NZ_AMLP01000272.1"/>
</dbReference>
<organism evidence="2 3">
    <name type="scientific">Streptomyces viridochromogenes Tue57</name>
    <dbReference type="NCBI Taxonomy" id="1160705"/>
    <lineage>
        <taxon>Bacteria</taxon>
        <taxon>Bacillati</taxon>
        <taxon>Actinomycetota</taxon>
        <taxon>Actinomycetes</taxon>
        <taxon>Kitasatosporales</taxon>
        <taxon>Streptomycetaceae</taxon>
        <taxon>Streptomyces</taxon>
    </lineage>
</organism>
<feature type="transmembrane region" description="Helical" evidence="1">
    <location>
        <begin position="126"/>
        <end position="142"/>
    </location>
</feature>
<dbReference type="Proteomes" id="UP000011205">
    <property type="component" value="Unassembled WGS sequence"/>
</dbReference>
<reference evidence="2 3" key="1">
    <citation type="journal article" date="2013" name="Genome Announc.">
        <title>Draft Genome Sequence of Streptomyces viridochromogenes Strain Tu57, Producer of Avilamycin.</title>
        <authorList>
            <person name="Gruning B.A."/>
            <person name="Erxleben A."/>
            <person name="Hahnlein A."/>
            <person name="Gunther S."/>
        </authorList>
    </citation>
    <scope>NUCLEOTIDE SEQUENCE [LARGE SCALE GENOMIC DNA]</scope>
    <source>
        <strain evidence="2 3">Tue57</strain>
    </source>
</reference>
<keyword evidence="2" id="KW-0436">Ligase</keyword>
<accession>L8P3D2</accession>
<sequence length="143" mass="15590">MQLLVITFAGCAVYGAYTSVVNGWLPRRTGQVLSLAFLGAWIFITVRGGWFMNVTDTARAGSWGFPLYFTAMTAAIALYVVALRAASTREGRRHLDAGVWLIATLLAVLVLSHYGGFGPLRTPEIAYPYDLLVLLAVSLAAYW</sequence>
<dbReference type="GO" id="GO:0016874">
    <property type="term" value="F:ligase activity"/>
    <property type="evidence" value="ECO:0007669"/>
    <property type="project" value="UniProtKB-KW"/>
</dbReference>
<keyword evidence="1" id="KW-1133">Transmembrane helix</keyword>
<comment type="caution">
    <text evidence="2">The sequence shown here is derived from an EMBL/GenBank/DDBJ whole genome shotgun (WGS) entry which is preliminary data.</text>
</comment>
<keyword evidence="1" id="KW-0472">Membrane</keyword>
<feature type="transmembrane region" description="Helical" evidence="1">
    <location>
        <begin position="63"/>
        <end position="83"/>
    </location>
</feature>
<feature type="transmembrane region" description="Helical" evidence="1">
    <location>
        <begin position="6"/>
        <end position="25"/>
    </location>
</feature>
<name>L8P3D2_STRVR</name>
<feature type="transmembrane region" description="Helical" evidence="1">
    <location>
        <begin position="95"/>
        <end position="114"/>
    </location>
</feature>